<keyword evidence="3 5" id="KW-0687">Ribonucleoprotein</keyword>
<dbReference type="SUPFAM" id="SSF143800">
    <property type="entry name" value="L28p-like"/>
    <property type="match status" value="1"/>
</dbReference>
<evidence type="ECO:0000313" key="8">
    <source>
        <dbReference type="Proteomes" id="UP000274097"/>
    </source>
</evidence>
<evidence type="ECO:0000313" key="7">
    <source>
        <dbReference type="EMBL" id="RMI20871.1"/>
    </source>
</evidence>
<dbReference type="HAMAP" id="MF_00373">
    <property type="entry name" value="Ribosomal_bL28"/>
    <property type="match status" value="1"/>
</dbReference>
<dbReference type="GO" id="GO:0005840">
    <property type="term" value="C:ribosome"/>
    <property type="evidence" value="ECO:0007669"/>
    <property type="project" value="UniProtKB-KW"/>
</dbReference>
<gene>
    <name evidence="5" type="primary">rpmB</name>
    <name evidence="6" type="ORF">D6Z83_08695</name>
    <name evidence="7" type="ORF">EBE87_13705</name>
</gene>
<evidence type="ECO:0000256" key="2">
    <source>
        <dbReference type="ARBA" id="ARBA00022980"/>
    </source>
</evidence>
<dbReference type="PANTHER" id="PTHR13528">
    <property type="entry name" value="39S RIBOSOMAL PROTEIN L28, MITOCHONDRIAL"/>
    <property type="match status" value="1"/>
</dbReference>
<keyword evidence="8" id="KW-1185">Reference proteome</keyword>
<keyword evidence="2 5" id="KW-0689">Ribosomal protein</keyword>
<organism evidence="6 9">
    <name type="scientific">Teichococcus wenyumeiae</name>
    <dbReference type="NCBI Taxonomy" id="2478470"/>
    <lineage>
        <taxon>Bacteria</taxon>
        <taxon>Pseudomonadati</taxon>
        <taxon>Pseudomonadota</taxon>
        <taxon>Alphaproteobacteria</taxon>
        <taxon>Acetobacterales</taxon>
        <taxon>Roseomonadaceae</taxon>
        <taxon>Roseomonas</taxon>
    </lineage>
</organism>
<evidence type="ECO:0000256" key="5">
    <source>
        <dbReference type="HAMAP-Rule" id="MF_00373"/>
    </source>
</evidence>
<dbReference type="InterPro" id="IPR001383">
    <property type="entry name" value="Ribosomal_bL28_bact-type"/>
</dbReference>
<protein>
    <recommendedName>
        <fullName evidence="4 5">Large ribosomal subunit protein bL28</fullName>
    </recommendedName>
</protein>
<dbReference type="InterPro" id="IPR037147">
    <property type="entry name" value="Ribosomal_bL28_sf"/>
</dbReference>
<dbReference type="Proteomes" id="UP000274097">
    <property type="component" value="Unassembled WGS sequence"/>
</dbReference>
<dbReference type="Gene3D" id="2.30.170.40">
    <property type="entry name" value="Ribosomal protein L28/L24"/>
    <property type="match status" value="1"/>
</dbReference>
<reference evidence="6 9" key="1">
    <citation type="submission" date="2018-09" db="EMBL/GenBank/DDBJ databases">
        <title>Roseomonas sp. nov., isolated from feces of Tibetan antelopes in the Qinghai-Tibet plateau, China.</title>
        <authorList>
            <person name="Tian Z."/>
        </authorList>
    </citation>
    <scope>NUCLEOTIDE SEQUENCE [LARGE SCALE GENOMIC DNA]</scope>
    <source>
        <strain evidence="7 8">Z23</strain>
        <strain evidence="6 9">Z24</strain>
    </source>
</reference>
<comment type="caution">
    <text evidence="6">The sequence shown here is derived from an EMBL/GenBank/DDBJ whole genome shotgun (WGS) entry which is preliminary data.</text>
</comment>
<dbReference type="RefSeq" id="WP_120637934.1">
    <property type="nucleotide sequence ID" value="NZ_RAQU01000039.1"/>
</dbReference>
<dbReference type="AlphaFoldDB" id="A0A3A9JJ30"/>
<accession>A0A3A9JJ30</accession>
<dbReference type="EMBL" id="RAQU01000039">
    <property type="protein sequence ID" value="RKK04575.1"/>
    <property type="molecule type" value="Genomic_DNA"/>
</dbReference>
<evidence type="ECO:0000256" key="4">
    <source>
        <dbReference type="ARBA" id="ARBA00035174"/>
    </source>
</evidence>
<sequence length="103" mass="11106">MARRCAITGKGVQAGNNVSHANNKTRRRFLPNLQETSFFSDVLGTSIQIRLSTNGIRTIEHNGGLDAFLLGTPNRSLPEPAQVLKRRIQRAQAKKAAAAPAAA</sequence>
<dbReference type="InterPro" id="IPR034704">
    <property type="entry name" value="Ribosomal_bL28/bL31-like_sf"/>
</dbReference>
<comment type="similarity">
    <text evidence="1 5">Belongs to the bacterial ribosomal protein bL28 family.</text>
</comment>
<dbReference type="Proteomes" id="UP000278036">
    <property type="component" value="Unassembled WGS sequence"/>
</dbReference>
<proteinExistence type="inferred from homology"/>
<dbReference type="PANTHER" id="PTHR13528:SF2">
    <property type="entry name" value="LARGE RIBOSOMAL SUBUNIT PROTEIN BL28M"/>
    <property type="match status" value="1"/>
</dbReference>
<dbReference type="EMBL" id="RFLX01000009">
    <property type="protein sequence ID" value="RMI20871.1"/>
    <property type="molecule type" value="Genomic_DNA"/>
</dbReference>
<evidence type="ECO:0000313" key="9">
    <source>
        <dbReference type="Proteomes" id="UP000278036"/>
    </source>
</evidence>
<name>A0A3A9JJ30_9PROT</name>
<dbReference type="OrthoDB" id="9805609at2"/>
<dbReference type="InParanoid" id="A0A3A9JJ30"/>
<dbReference type="FunCoup" id="A0A3A9JJ30">
    <property type="interactions" value="493"/>
</dbReference>
<dbReference type="GO" id="GO:0003735">
    <property type="term" value="F:structural constituent of ribosome"/>
    <property type="evidence" value="ECO:0007669"/>
    <property type="project" value="InterPro"/>
</dbReference>
<dbReference type="Pfam" id="PF00830">
    <property type="entry name" value="Ribosomal_L28"/>
    <property type="match status" value="1"/>
</dbReference>
<evidence type="ECO:0000256" key="1">
    <source>
        <dbReference type="ARBA" id="ARBA00008760"/>
    </source>
</evidence>
<dbReference type="InterPro" id="IPR026569">
    <property type="entry name" value="Ribosomal_bL28"/>
</dbReference>
<dbReference type="GO" id="GO:1990904">
    <property type="term" value="C:ribonucleoprotein complex"/>
    <property type="evidence" value="ECO:0007669"/>
    <property type="project" value="UniProtKB-KW"/>
</dbReference>
<evidence type="ECO:0000256" key="3">
    <source>
        <dbReference type="ARBA" id="ARBA00023274"/>
    </source>
</evidence>
<dbReference type="NCBIfam" id="TIGR00009">
    <property type="entry name" value="L28"/>
    <property type="match status" value="1"/>
</dbReference>
<dbReference type="GO" id="GO:0006412">
    <property type="term" value="P:translation"/>
    <property type="evidence" value="ECO:0007669"/>
    <property type="project" value="UniProtKB-UniRule"/>
</dbReference>
<evidence type="ECO:0000313" key="6">
    <source>
        <dbReference type="EMBL" id="RKK04575.1"/>
    </source>
</evidence>